<proteinExistence type="predicted"/>
<accession>A0AAD7BKW3</accession>
<evidence type="ECO:0000256" key="1">
    <source>
        <dbReference type="SAM" id="MobiDB-lite"/>
    </source>
</evidence>
<feature type="region of interest" description="Disordered" evidence="1">
    <location>
        <begin position="457"/>
        <end position="476"/>
    </location>
</feature>
<evidence type="ECO:0000313" key="3">
    <source>
        <dbReference type="Proteomes" id="UP001221142"/>
    </source>
</evidence>
<feature type="region of interest" description="Disordered" evidence="1">
    <location>
        <begin position="639"/>
        <end position="730"/>
    </location>
</feature>
<dbReference type="InterPro" id="IPR011990">
    <property type="entry name" value="TPR-like_helical_dom_sf"/>
</dbReference>
<feature type="compositionally biased region" description="Gly residues" evidence="1">
    <location>
        <begin position="705"/>
        <end position="717"/>
    </location>
</feature>
<protein>
    <submittedName>
        <fullName evidence="2">Uncharacterized protein</fullName>
    </submittedName>
</protein>
<dbReference type="Proteomes" id="UP001221142">
    <property type="component" value="Unassembled WGS sequence"/>
</dbReference>
<dbReference type="SUPFAM" id="SSF48452">
    <property type="entry name" value="TPR-like"/>
    <property type="match status" value="1"/>
</dbReference>
<gene>
    <name evidence="2" type="ORF">FB45DRAFT_1060692</name>
</gene>
<sequence length="1091" mass="121384">MSSDFVFFHLGRFEHARKTGSPHVGTRVRLSHKDFDLDPVAVSYHQGPSDAHVFDVIRTGNKEPALLPIGYQITSLFSMRTKTYLFNPWRNTWRTLWASVYTSNSANQVRNDRSSTDHKGVTASLIFNSPPLIAATNDMSSPSPPTTPMLDAVGAWHNKLTTRVYEEKDYYTLGSLYPPKLRPRTGNFDQRATMKKALEISGKQDLAEMRPVYSDPRKPNEGELPLNGRTRDEMRQVAKETEDPAVAEEFAALLSHMAADHRIAFRAQASQMYEGQAIRVRRKWAATDPTIADHLFQSLMNYAFVLAWQQRHAEAVEATHEAIVLQRQLLETSTSTNSDSDPSATKRLADSLENFSVHLSSVGRPKEALRAQEEAVEVWRTLTLKDHNLKDGLVSALDDYSSQLSSLGRHDDAQLALQERSTHVSEGTQPADSASWTCLPTKRFLSSLKIEPIRDKAGVGRRRKRKPVSRAAISREANTDLHKDEDVWFKNPRRAPAARNTIAVIYCATYTTPSVTSSTSRNSTFIQNAPSSGSSISVHDPSAAASWIEDYWDDEILAEVRTNGCQGPVACMLSPDEPALALFLFPDASSPDDTVLDLARDLAECSGYPVMLRDAGDYPDFAVLLDRDAHYQTARVHLNNANADSSGDGTGQEPSRDGDIFREERSAGDPGDDERRPQDVHPGDPDGIGSALQGLDLQPPDGASFGAGGGDGGGGDDGAASSIDANWDSPKHSTKIKLHLKVNEDRTCTVTVGYDFQFSIHPKETSAPVPGDPGLSIFRPEVIARADFHIVTPPGRAAIDRSYASLGFTAHRSRSILRRENIPRGNEAPGRIYNEIRQKKFEKGFQGTAGWSQNSPTVTGTLHARKTETKTISAMDDRVMPNCWVRPVVGPEWDKGDISYSSYNYEYEWQDKLLNYPRAPGEAMEFKVGIGINLRPEGSLPRISFVTQNQTLIWVSDPKTRAKTRGILVLMNSPFNNIQTSRPQYIDEEQEIDLQRGSPVESEGLGKPGTISLSIAQVEKPAPRRLPRLTTFKFYKPISHPMDLTLREYLVRGWDVDQEKWGRVIGWPDLDKDFHAAYESDPVWTLKFPDM</sequence>
<name>A0AAD7BKW3_9AGAR</name>
<reference evidence="2" key="1">
    <citation type="submission" date="2023-03" db="EMBL/GenBank/DDBJ databases">
        <title>Massive genome expansion in bonnet fungi (Mycena s.s.) driven by repeated elements and novel gene families across ecological guilds.</title>
        <authorList>
            <consortium name="Lawrence Berkeley National Laboratory"/>
            <person name="Harder C.B."/>
            <person name="Miyauchi S."/>
            <person name="Viragh M."/>
            <person name="Kuo A."/>
            <person name="Thoen E."/>
            <person name="Andreopoulos B."/>
            <person name="Lu D."/>
            <person name="Skrede I."/>
            <person name="Drula E."/>
            <person name="Henrissat B."/>
            <person name="Morin E."/>
            <person name="Kohler A."/>
            <person name="Barry K."/>
            <person name="LaButti K."/>
            <person name="Morin E."/>
            <person name="Salamov A."/>
            <person name="Lipzen A."/>
            <person name="Mereny Z."/>
            <person name="Hegedus B."/>
            <person name="Baldrian P."/>
            <person name="Stursova M."/>
            <person name="Weitz H."/>
            <person name="Taylor A."/>
            <person name="Grigoriev I.V."/>
            <person name="Nagy L.G."/>
            <person name="Martin F."/>
            <person name="Kauserud H."/>
        </authorList>
    </citation>
    <scope>NUCLEOTIDE SEQUENCE</scope>
    <source>
        <strain evidence="2">9284</strain>
    </source>
</reference>
<evidence type="ECO:0000313" key="2">
    <source>
        <dbReference type="EMBL" id="KAJ7624361.1"/>
    </source>
</evidence>
<dbReference type="AlphaFoldDB" id="A0AAD7BKW3"/>
<keyword evidence="3" id="KW-1185">Reference proteome</keyword>
<dbReference type="Gene3D" id="1.25.40.10">
    <property type="entry name" value="Tetratricopeptide repeat domain"/>
    <property type="match status" value="1"/>
</dbReference>
<dbReference type="EMBL" id="JARKIF010000013">
    <property type="protein sequence ID" value="KAJ7624361.1"/>
    <property type="molecule type" value="Genomic_DNA"/>
</dbReference>
<feature type="compositionally biased region" description="Basic residues" evidence="1">
    <location>
        <begin position="459"/>
        <end position="468"/>
    </location>
</feature>
<organism evidence="2 3">
    <name type="scientific">Roridomyces roridus</name>
    <dbReference type="NCBI Taxonomy" id="1738132"/>
    <lineage>
        <taxon>Eukaryota</taxon>
        <taxon>Fungi</taxon>
        <taxon>Dikarya</taxon>
        <taxon>Basidiomycota</taxon>
        <taxon>Agaricomycotina</taxon>
        <taxon>Agaricomycetes</taxon>
        <taxon>Agaricomycetidae</taxon>
        <taxon>Agaricales</taxon>
        <taxon>Marasmiineae</taxon>
        <taxon>Mycenaceae</taxon>
        <taxon>Roridomyces</taxon>
    </lineage>
</organism>
<feature type="compositionally biased region" description="Basic and acidic residues" evidence="1">
    <location>
        <begin position="654"/>
        <end position="684"/>
    </location>
</feature>
<comment type="caution">
    <text evidence="2">The sequence shown here is derived from an EMBL/GenBank/DDBJ whole genome shotgun (WGS) entry which is preliminary data.</text>
</comment>